<keyword evidence="2" id="KW-1133">Transmembrane helix</keyword>
<name>A0A7Z7MTW1_9PROT</name>
<evidence type="ECO:0000313" key="4">
    <source>
        <dbReference type="Proteomes" id="UP000242886"/>
    </source>
</evidence>
<evidence type="ECO:0000256" key="2">
    <source>
        <dbReference type="SAM" id="Phobius"/>
    </source>
</evidence>
<feature type="transmembrane region" description="Helical" evidence="2">
    <location>
        <begin position="48"/>
        <end position="67"/>
    </location>
</feature>
<feature type="region of interest" description="Disordered" evidence="1">
    <location>
        <begin position="1"/>
        <end position="40"/>
    </location>
</feature>
<dbReference type="PANTHER" id="PTHR38043:SF1">
    <property type="entry name" value="PROTEIN HEMX"/>
    <property type="match status" value="1"/>
</dbReference>
<sequence length="376" mass="41756">MGTMETVETSPAHTSEAEQAAQSESAQPRSDPTAAASQRKPPAVSAAAWRWSLLLVVLLALLGWQWLDTRSRIGELQEELARRLTSSDATTNENRALTKQNHELVQTLMAKTGALEARLAEMQTQQLALDSMYQELSSSRDERLLAEVEQAVSIAAQQLQIAGNVEAALIALEAADARLARSALPQMLPLRKLISRDVERLKALPLADIQGISMKLEGVIGIVDGLPLAFEQRARAEPVVKQRLGVEPPAWWEVLGQDLWTELKQLIRVERVEQSADAETALLSPSQVFFLRENLKLRLITARLALLQRDGTSYREDLRQTRLWLERYFDTREKSVSSVISLLKGLSAADLSLELPTLNETLGSMRSLKLARDKGK</sequence>
<gene>
    <name evidence="3" type="ORF">SDENCHOL_10113</name>
</gene>
<dbReference type="PANTHER" id="PTHR38043">
    <property type="entry name" value="PROTEIN HEMX"/>
    <property type="match status" value="1"/>
</dbReference>
<protein>
    <submittedName>
        <fullName evidence="3">Enzyme of heme biosynthesis</fullName>
    </submittedName>
</protein>
<evidence type="ECO:0000256" key="1">
    <source>
        <dbReference type="SAM" id="MobiDB-lite"/>
    </source>
</evidence>
<proteinExistence type="predicted"/>
<keyword evidence="4" id="KW-1185">Reference proteome</keyword>
<reference evidence="3" key="1">
    <citation type="submission" date="2017-03" db="EMBL/GenBank/DDBJ databases">
        <authorList>
            <consortium name="AG Boll"/>
        </authorList>
    </citation>
    <scope>NUCLEOTIDE SEQUENCE [LARGE SCALE GENOMIC DNA]</scope>
    <source>
        <strain evidence="3">Chol</strain>
    </source>
</reference>
<keyword evidence="2" id="KW-0812">Transmembrane</keyword>
<dbReference type="Proteomes" id="UP000242886">
    <property type="component" value="Chromosome SDENCHOL"/>
</dbReference>
<evidence type="ECO:0000313" key="3">
    <source>
        <dbReference type="EMBL" id="SMB21104.1"/>
    </source>
</evidence>
<accession>A0A7Z7MTW1</accession>
<organism evidence="3 4">
    <name type="scientific">Sterolibacterium denitrificans</name>
    <dbReference type="NCBI Taxonomy" id="157592"/>
    <lineage>
        <taxon>Bacteria</taxon>
        <taxon>Pseudomonadati</taxon>
        <taxon>Pseudomonadota</taxon>
        <taxon>Betaproteobacteria</taxon>
        <taxon>Nitrosomonadales</taxon>
        <taxon>Sterolibacteriaceae</taxon>
        <taxon>Sterolibacterium</taxon>
    </lineage>
</organism>
<dbReference type="AlphaFoldDB" id="A0A7Z7MTW1"/>
<dbReference type="InterPro" id="IPR007470">
    <property type="entry name" value="HemX"/>
</dbReference>
<feature type="compositionally biased region" description="Polar residues" evidence="1">
    <location>
        <begin position="1"/>
        <end position="13"/>
    </location>
</feature>
<dbReference type="Pfam" id="PF04375">
    <property type="entry name" value="HemX"/>
    <property type="match status" value="1"/>
</dbReference>
<feature type="compositionally biased region" description="Low complexity" evidence="1">
    <location>
        <begin position="17"/>
        <end position="27"/>
    </location>
</feature>
<keyword evidence="2" id="KW-0472">Membrane</keyword>
<dbReference type="EMBL" id="LT837803">
    <property type="protein sequence ID" value="SMB21104.1"/>
    <property type="molecule type" value="Genomic_DNA"/>
</dbReference>